<feature type="signal peptide" evidence="2">
    <location>
        <begin position="1"/>
        <end position="30"/>
    </location>
</feature>
<name>A0A3A4NP62_ABYX5</name>
<evidence type="ECO:0000313" key="4">
    <source>
        <dbReference type="EMBL" id="RJP22373.1"/>
    </source>
</evidence>
<dbReference type="PANTHER" id="PTHR43056">
    <property type="entry name" value="PEPTIDASE S9 PROLYL OLIGOPEPTIDASE"/>
    <property type="match status" value="1"/>
</dbReference>
<dbReference type="Gene3D" id="2.60.120.260">
    <property type="entry name" value="Galactose-binding domain-like"/>
    <property type="match status" value="1"/>
</dbReference>
<sequence>MWRWKMSYGLMRRLLLLLFVFSSVCFLSCATPQVKRPQDHFGDKRVPEAVKANDEAREAIEQYHSAYGPKQEYGLIAEMNVDIPMRDGTSLKANIFRPDAEGRFPVIMSMTAYMKDRPWPVPEGHEGEPGEYQVWELPNPERWVPWGYALVRIDMRGFGQSTGKSSGLNDQEAEDYYDAIEWAARQPWSNGNIGLSGVSYIAINQWYVAAKQPPSLKAIIPWEGLADQYRDSFYRGGIFCFPWVMFYVGEFYRDYSVRGWPHAQNYEENAPPAIWEFVFHRTDDEFWAKRRPDWSEVQVPLYSAGNWNGWMGAGHLRGNLEGFKRAASANKKLRVHTGAHQDAYYSEEGFLTQLRFFDYWLKGIDNGIMNEPPVKLAVRTGTGRFDFDWRYENDWPIARTEYRKLYLKAAKDDSAGGFADTLPETETSVTYDAPGGYTENDNVAVFVSDPFREDTEITGEIKLNLWVSSSINDMNVHAVMLIVHPTLHPLLHKWYGEREIVTVGWLSAQHRELDPELTTASRPYHRHKNLLPLEPGEPVEMQVEVWPTSMVYPKGSRLVLTLSSDSPMTMQGSRVGLYRARHAKDTIHTGGKYDSYLQIPVVPPKR</sequence>
<dbReference type="Gene3D" id="1.10.3020.20">
    <property type="match status" value="1"/>
</dbReference>
<dbReference type="InterPro" id="IPR013736">
    <property type="entry name" value="Xaa-Pro_dipept_C"/>
</dbReference>
<dbReference type="NCBIfam" id="TIGR00976">
    <property type="entry name" value="CocE_NonD"/>
    <property type="match status" value="1"/>
</dbReference>
<dbReference type="SUPFAM" id="SSF53474">
    <property type="entry name" value="alpha/beta-Hydrolases"/>
    <property type="match status" value="1"/>
</dbReference>
<dbReference type="SUPFAM" id="SSF49785">
    <property type="entry name" value="Galactose-binding domain-like"/>
    <property type="match status" value="1"/>
</dbReference>
<dbReference type="Pfam" id="PF08530">
    <property type="entry name" value="PepX_C"/>
    <property type="match status" value="1"/>
</dbReference>
<dbReference type="InterPro" id="IPR008979">
    <property type="entry name" value="Galactose-bd-like_sf"/>
</dbReference>
<protein>
    <submittedName>
        <fullName evidence="4">CocE/NonD family hydrolase</fullName>
    </submittedName>
</protein>
<dbReference type="GO" id="GO:0008239">
    <property type="term" value="F:dipeptidyl-peptidase activity"/>
    <property type="evidence" value="ECO:0007669"/>
    <property type="project" value="InterPro"/>
</dbReference>
<reference evidence="4 5" key="1">
    <citation type="journal article" date="2017" name="ISME J.">
        <title>Energy and carbon metabolisms in a deep terrestrial subsurface fluid microbial community.</title>
        <authorList>
            <person name="Momper L."/>
            <person name="Jungbluth S.P."/>
            <person name="Lee M.D."/>
            <person name="Amend J.P."/>
        </authorList>
    </citation>
    <scope>NUCLEOTIDE SEQUENCE [LARGE SCALE GENOMIC DNA]</scope>
    <source>
        <strain evidence="4">SURF_5</strain>
    </source>
</reference>
<dbReference type="InterPro" id="IPR005674">
    <property type="entry name" value="CocE/Ser_esterase"/>
</dbReference>
<evidence type="ECO:0000259" key="3">
    <source>
        <dbReference type="SMART" id="SM00939"/>
    </source>
</evidence>
<dbReference type="InterPro" id="IPR050585">
    <property type="entry name" value="Xaa-Pro_dipeptidyl-ppase/CocE"/>
</dbReference>
<comment type="caution">
    <text evidence="4">The sequence shown here is derived from an EMBL/GenBank/DDBJ whole genome shotgun (WGS) entry which is preliminary data.</text>
</comment>
<proteinExistence type="predicted"/>
<organism evidence="4 5">
    <name type="scientific">Abyssobacteria bacterium (strain SURF_5)</name>
    <dbReference type="NCBI Taxonomy" id="2093360"/>
    <lineage>
        <taxon>Bacteria</taxon>
        <taxon>Pseudomonadati</taxon>
        <taxon>Candidatus Hydrogenedentota</taxon>
        <taxon>Candidatus Abyssobacteria</taxon>
    </lineage>
</organism>
<dbReference type="InterPro" id="IPR000383">
    <property type="entry name" value="Xaa-Pro-like_dom"/>
</dbReference>
<accession>A0A3A4NP62</accession>
<gene>
    <name evidence="4" type="ORF">C4520_08275</name>
</gene>
<feature type="chain" id="PRO_5017254973" evidence="2">
    <location>
        <begin position="31"/>
        <end position="606"/>
    </location>
</feature>
<dbReference type="Pfam" id="PF02129">
    <property type="entry name" value="Peptidase_S15"/>
    <property type="match status" value="1"/>
</dbReference>
<feature type="domain" description="Xaa-Pro dipeptidyl-peptidase C-terminal" evidence="3">
    <location>
        <begin position="354"/>
        <end position="598"/>
    </location>
</feature>
<keyword evidence="2" id="KW-0732">Signal</keyword>
<dbReference type="InterPro" id="IPR029058">
    <property type="entry name" value="AB_hydrolase_fold"/>
</dbReference>
<evidence type="ECO:0000256" key="2">
    <source>
        <dbReference type="SAM" id="SignalP"/>
    </source>
</evidence>
<dbReference type="Proteomes" id="UP000265882">
    <property type="component" value="Unassembled WGS sequence"/>
</dbReference>
<evidence type="ECO:0000313" key="5">
    <source>
        <dbReference type="Proteomes" id="UP000265882"/>
    </source>
</evidence>
<dbReference type="PANTHER" id="PTHR43056:SF10">
    <property type="entry name" value="COCE_NOND FAMILY, PUTATIVE (AFU_ORTHOLOGUE AFUA_7G00600)-RELATED"/>
    <property type="match status" value="1"/>
</dbReference>
<dbReference type="AlphaFoldDB" id="A0A3A4NP62"/>
<dbReference type="SMART" id="SM00939">
    <property type="entry name" value="PepX_C"/>
    <property type="match status" value="1"/>
</dbReference>
<evidence type="ECO:0000256" key="1">
    <source>
        <dbReference type="ARBA" id="ARBA00022801"/>
    </source>
</evidence>
<keyword evidence="1 4" id="KW-0378">Hydrolase</keyword>
<dbReference type="Gene3D" id="3.40.50.1820">
    <property type="entry name" value="alpha/beta hydrolase"/>
    <property type="match status" value="1"/>
</dbReference>
<dbReference type="EMBL" id="QZKU01000058">
    <property type="protein sequence ID" value="RJP22373.1"/>
    <property type="molecule type" value="Genomic_DNA"/>
</dbReference>